<comment type="similarity">
    <text evidence="2">Belongs to the TspO/BZRP family.</text>
</comment>
<dbReference type="Pfam" id="PF03073">
    <property type="entry name" value="TspO_MBR"/>
    <property type="match status" value="1"/>
</dbReference>
<accession>A0AA49JRY8</accession>
<dbReference type="KEGG" id="pspc:Strain318_000117"/>
<evidence type="ECO:0000313" key="8">
    <source>
        <dbReference type="EMBL" id="WKW13793.1"/>
    </source>
</evidence>
<proteinExistence type="inferred from homology"/>
<evidence type="ECO:0000313" key="7">
    <source>
        <dbReference type="EMBL" id="WKW10884.1"/>
    </source>
</evidence>
<dbReference type="AlphaFoldDB" id="A0AA49JRY8"/>
<keyword evidence="3 6" id="KW-0812">Transmembrane</keyword>
<evidence type="ECO:0000313" key="9">
    <source>
        <dbReference type="Proteomes" id="UP001229955"/>
    </source>
</evidence>
<feature type="transmembrane region" description="Helical" evidence="6">
    <location>
        <begin position="106"/>
        <end position="123"/>
    </location>
</feature>
<evidence type="ECO:0000256" key="4">
    <source>
        <dbReference type="ARBA" id="ARBA00022989"/>
    </source>
</evidence>
<comment type="subcellular location">
    <subcellularLocation>
        <location evidence="1">Membrane</location>
        <topology evidence="1">Multi-pass membrane protein</topology>
    </subcellularLocation>
</comment>
<reference evidence="7" key="1">
    <citation type="submission" date="2023-07" db="EMBL/GenBank/DDBJ databases">
        <authorList>
            <person name="Haufschild T."/>
            <person name="Kallscheuer N."/>
            <person name="Hammer J."/>
            <person name="Kohn T."/>
            <person name="Kabuu M."/>
            <person name="Jogler M."/>
            <person name="Wohfarth N."/>
            <person name="Heuer A."/>
            <person name="Rohde M."/>
            <person name="van Teeseling M.C.F."/>
            <person name="Jogler C."/>
        </authorList>
    </citation>
    <scope>NUCLEOTIDE SEQUENCE</scope>
    <source>
        <strain evidence="7">Strain 138</strain>
        <strain evidence="8">Strain 318</strain>
    </source>
</reference>
<dbReference type="InterPro" id="IPR004307">
    <property type="entry name" value="TspO_MBR"/>
</dbReference>
<keyword evidence="5 6" id="KW-0472">Membrane</keyword>
<protein>
    <submittedName>
        <fullName evidence="7">Tryptophan-rich sensory protein</fullName>
    </submittedName>
</protein>
<dbReference type="CDD" id="cd15904">
    <property type="entry name" value="TSPO_MBR"/>
    <property type="match status" value="1"/>
</dbReference>
<evidence type="ECO:0000256" key="2">
    <source>
        <dbReference type="ARBA" id="ARBA00007524"/>
    </source>
</evidence>
<sequence length="166" mass="18354">MDGSLWGPITAAVAFWATVAVAGALVTDIGPWYKGLKMPAWKPRDALFGPIWTTVFIGAGTGGVIAWRGDGGTPMERKLFLLACLVNAIGNVHWSYLFFRTRRPDHALVQVPFFYLSILFMYWTSRPLAYEAGIWFAPYIAWVTAAIKLNWDVVKLNGPFAGTPKG</sequence>
<dbReference type="InterPro" id="IPR038330">
    <property type="entry name" value="TspO/MBR-related_sf"/>
</dbReference>
<dbReference type="PANTHER" id="PTHR10057">
    <property type="entry name" value="PERIPHERAL-TYPE BENZODIAZEPINE RECEPTOR"/>
    <property type="match status" value="1"/>
</dbReference>
<dbReference type="PANTHER" id="PTHR10057:SF0">
    <property type="entry name" value="TRANSLOCATOR PROTEIN"/>
    <property type="match status" value="1"/>
</dbReference>
<gene>
    <name evidence="7" type="ORF">Strain138_000117</name>
    <name evidence="8" type="ORF">Strain318_000117</name>
</gene>
<feature type="transmembrane region" description="Helical" evidence="6">
    <location>
        <begin position="129"/>
        <end position="147"/>
    </location>
</feature>
<name>A0AA49JRY8_9BACT</name>
<feature type="transmembrane region" description="Helical" evidence="6">
    <location>
        <begin position="6"/>
        <end position="26"/>
    </location>
</feature>
<dbReference type="GO" id="GO:0016020">
    <property type="term" value="C:membrane"/>
    <property type="evidence" value="ECO:0007669"/>
    <property type="project" value="UniProtKB-SubCell"/>
</dbReference>
<evidence type="ECO:0000256" key="3">
    <source>
        <dbReference type="ARBA" id="ARBA00022692"/>
    </source>
</evidence>
<dbReference type="GO" id="GO:0033013">
    <property type="term" value="P:tetrapyrrole metabolic process"/>
    <property type="evidence" value="ECO:0007669"/>
    <property type="project" value="UniProtKB-ARBA"/>
</dbReference>
<dbReference type="RefSeq" id="WP_367886594.1">
    <property type="nucleotide sequence ID" value="NZ_CP130612.1"/>
</dbReference>
<dbReference type="Gene3D" id="1.20.1260.100">
    <property type="entry name" value="TspO/MBR protein"/>
    <property type="match status" value="1"/>
</dbReference>
<keyword evidence="4 6" id="KW-1133">Transmembrane helix</keyword>
<evidence type="ECO:0000256" key="5">
    <source>
        <dbReference type="ARBA" id="ARBA00023136"/>
    </source>
</evidence>
<evidence type="ECO:0000256" key="6">
    <source>
        <dbReference type="SAM" id="Phobius"/>
    </source>
</evidence>
<dbReference type="PIRSF" id="PIRSF005859">
    <property type="entry name" value="PBR"/>
    <property type="match status" value="1"/>
</dbReference>
<dbReference type="EMBL" id="CP130612">
    <property type="protein sequence ID" value="WKW10884.1"/>
    <property type="molecule type" value="Genomic_DNA"/>
</dbReference>
<keyword evidence="9" id="KW-1185">Reference proteome</keyword>
<evidence type="ECO:0000256" key="1">
    <source>
        <dbReference type="ARBA" id="ARBA00004141"/>
    </source>
</evidence>
<accession>A0AA49JXQ8</accession>
<feature type="transmembrane region" description="Helical" evidence="6">
    <location>
        <begin position="47"/>
        <end position="67"/>
    </location>
</feature>
<dbReference type="Proteomes" id="UP001229955">
    <property type="component" value="Chromosome"/>
</dbReference>
<feature type="transmembrane region" description="Helical" evidence="6">
    <location>
        <begin position="79"/>
        <end position="99"/>
    </location>
</feature>
<organism evidence="7">
    <name type="scientific">Pseudogemmatithrix spongiicola</name>
    <dbReference type="NCBI Taxonomy" id="3062599"/>
    <lineage>
        <taxon>Bacteria</taxon>
        <taxon>Pseudomonadati</taxon>
        <taxon>Gemmatimonadota</taxon>
        <taxon>Gemmatimonadia</taxon>
        <taxon>Gemmatimonadales</taxon>
        <taxon>Gemmatimonadaceae</taxon>
        <taxon>Pseudogemmatithrix</taxon>
    </lineage>
</organism>
<dbReference type="EMBL" id="CP130613">
    <property type="protein sequence ID" value="WKW13793.1"/>
    <property type="molecule type" value="Genomic_DNA"/>
</dbReference>
<dbReference type="FunFam" id="1.20.1260.100:FF:000001">
    <property type="entry name" value="translocator protein 2"/>
    <property type="match status" value="1"/>
</dbReference>